<evidence type="ECO:0000256" key="2">
    <source>
        <dbReference type="ARBA" id="ARBA00022478"/>
    </source>
</evidence>
<dbReference type="GO" id="GO:0003677">
    <property type="term" value="F:DNA binding"/>
    <property type="evidence" value="ECO:0007669"/>
    <property type="project" value="InterPro"/>
</dbReference>
<comment type="similarity">
    <text evidence="5">Belongs to the archaeal Rpo3/eukaryotic RPB3 RNA polymerase subunit family.</text>
</comment>
<reference evidence="9 10" key="1">
    <citation type="submission" date="2016-07" db="EMBL/GenBank/DDBJ databases">
        <title>Pervasive Adenine N6-methylation of Active Genes in Fungi.</title>
        <authorList>
            <consortium name="DOE Joint Genome Institute"/>
            <person name="Mondo S.J."/>
            <person name="Dannebaum R.O."/>
            <person name="Kuo R.C."/>
            <person name="Labutti K."/>
            <person name="Haridas S."/>
            <person name="Kuo A."/>
            <person name="Salamov A."/>
            <person name="Ahrendt S.R."/>
            <person name="Lipzen A."/>
            <person name="Sullivan W."/>
            <person name="Andreopoulos W.B."/>
            <person name="Clum A."/>
            <person name="Lindquist E."/>
            <person name="Daum C."/>
            <person name="Ramamoorthy G.K."/>
            <person name="Gryganskyi A."/>
            <person name="Culley D."/>
            <person name="Magnuson J.K."/>
            <person name="James T.Y."/>
            <person name="O'Malley M.A."/>
            <person name="Stajich J.E."/>
            <person name="Spatafora J.W."/>
            <person name="Visel A."/>
            <person name="Grigoriev I.V."/>
        </authorList>
    </citation>
    <scope>NUCLEOTIDE SEQUENCE [LARGE SCALE GENOMIC DNA]</scope>
    <source>
        <strain evidence="9 10">62-1032</strain>
    </source>
</reference>
<evidence type="ECO:0000313" key="10">
    <source>
        <dbReference type="Proteomes" id="UP000193467"/>
    </source>
</evidence>
<dbReference type="InParanoid" id="A0A1Y2C111"/>
<evidence type="ECO:0000256" key="1">
    <source>
        <dbReference type="ARBA" id="ARBA00004123"/>
    </source>
</evidence>
<keyword evidence="4" id="KW-0539">Nucleus</keyword>
<feature type="compositionally biased region" description="Low complexity" evidence="7">
    <location>
        <begin position="374"/>
        <end position="383"/>
    </location>
</feature>
<dbReference type="Proteomes" id="UP000193467">
    <property type="component" value="Unassembled WGS sequence"/>
</dbReference>
<sequence>MQSDLTLEVPTTYDGTQLKIKVNQLNHERCCFVLDGVHLALANSLRRTMISSIETLAIDQVQINENSSVLPDEMIAHRLGMVPLKSSNMEKRVVNYNRDCDCDSYCHRCSVVLTLKAKCTEDRIMEVTTAMLVIEGEDTSGAGVGMPSIAPEREKGILLVKLGKGQEIDMRCIAVKGRALEHAKWSPCAAVGFEYDPYNKLRHTDLWYEVGTNPVDEWPVSGNGQYEREPAKDGSDPFDFNAKPSRFYFDVESVGQLPPEEIVSKGIDSLILNLASISRSLLALSDPDAAAAAEAEEAAAANPNANAGGGWNAGGGGGGGGWDGGPGAGGGAYGGYQPPAQGGGGYNYGGAGAQGGGYGGPQGGAGSGMTPAYPSYGGRSPAPGYGGAGAGGGYGGAQQQGSADDGW</sequence>
<gene>
    <name evidence="9" type="ORF">BCR35DRAFT_311418</name>
</gene>
<accession>A0A1Y2C111</accession>
<organism evidence="9 10">
    <name type="scientific">Leucosporidium creatinivorum</name>
    <dbReference type="NCBI Taxonomy" id="106004"/>
    <lineage>
        <taxon>Eukaryota</taxon>
        <taxon>Fungi</taxon>
        <taxon>Dikarya</taxon>
        <taxon>Basidiomycota</taxon>
        <taxon>Pucciniomycotina</taxon>
        <taxon>Microbotryomycetes</taxon>
        <taxon>Leucosporidiales</taxon>
        <taxon>Leucosporidium</taxon>
    </lineage>
</organism>
<proteinExistence type="inferred from homology"/>
<comment type="subcellular location">
    <subcellularLocation>
        <location evidence="1">Nucleus</location>
    </subcellularLocation>
</comment>
<feature type="domain" description="DNA-directed RNA polymerase RpoA/D/Rpb3-type" evidence="8">
    <location>
        <begin position="29"/>
        <end position="280"/>
    </location>
</feature>
<dbReference type="Pfam" id="PF01000">
    <property type="entry name" value="RNA_pol_A_bac"/>
    <property type="match status" value="1"/>
</dbReference>
<dbReference type="PROSITE" id="PS00446">
    <property type="entry name" value="RNA_POL_D_30KD"/>
    <property type="match status" value="1"/>
</dbReference>
<dbReference type="GO" id="GO:0046983">
    <property type="term" value="F:protein dimerization activity"/>
    <property type="evidence" value="ECO:0007669"/>
    <property type="project" value="InterPro"/>
</dbReference>
<dbReference type="GO" id="GO:0003899">
    <property type="term" value="F:DNA-directed RNA polymerase activity"/>
    <property type="evidence" value="ECO:0007669"/>
    <property type="project" value="InterPro"/>
</dbReference>
<dbReference type="FunFam" id="2.170.120.12:FF:000002">
    <property type="entry name" value="DNA-directed RNA polymerase II subunit RPB3"/>
    <property type="match status" value="1"/>
</dbReference>
<dbReference type="InterPro" id="IPR001514">
    <property type="entry name" value="DNA-dir_RNA_pol_30-40kDasu_CS"/>
</dbReference>
<dbReference type="STRING" id="106004.A0A1Y2C111"/>
<dbReference type="PANTHER" id="PTHR11800">
    <property type="entry name" value="DNA-DIRECTED RNA POLYMERASE"/>
    <property type="match status" value="1"/>
</dbReference>
<dbReference type="InterPro" id="IPR036643">
    <property type="entry name" value="RNApol_insert_sf"/>
</dbReference>
<dbReference type="InterPro" id="IPR050518">
    <property type="entry name" value="Rpo3/RPB3_RNA_Pol_subunit"/>
</dbReference>
<dbReference type="PANTHER" id="PTHR11800:SF2">
    <property type="entry name" value="DNA-DIRECTED RNA POLYMERASE II SUBUNIT RPB3"/>
    <property type="match status" value="1"/>
</dbReference>
<protein>
    <recommendedName>
        <fullName evidence="6">DNA-directed RNA polymerase II subunit RPB3</fullName>
    </recommendedName>
</protein>
<dbReference type="GO" id="GO:0006366">
    <property type="term" value="P:transcription by RNA polymerase II"/>
    <property type="evidence" value="ECO:0007669"/>
    <property type="project" value="TreeGrafter"/>
</dbReference>
<keyword evidence="10" id="KW-1185">Reference proteome</keyword>
<evidence type="ECO:0000256" key="4">
    <source>
        <dbReference type="ARBA" id="ARBA00023242"/>
    </source>
</evidence>
<dbReference type="SUPFAM" id="SSF56553">
    <property type="entry name" value="Insert subdomain of RNA polymerase alpha subunit"/>
    <property type="match status" value="1"/>
</dbReference>
<keyword evidence="2 9" id="KW-0240">DNA-directed RNA polymerase</keyword>
<dbReference type="InterPro" id="IPR011263">
    <property type="entry name" value="DNA-dir_RNA_pol_RpoA/D/Rpb3"/>
</dbReference>
<feature type="compositionally biased region" description="Gly residues" evidence="7">
    <location>
        <begin position="384"/>
        <end position="398"/>
    </location>
</feature>
<comment type="caution">
    <text evidence="9">The sequence shown here is derived from an EMBL/GenBank/DDBJ whole genome shotgun (WGS) entry which is preliminary data.</text>
</comment>
<dbReference type="AlphaFoldDB" id="A0A1Y2C111"/>
<dbReference type="GO" id="GO:0005665">
    <property type="term" value="C:RNA polymerase II, core complex"/>
    <property type="evidence" value="ECO:0007669"/>
    <property type="project" value="TreeGrafter"/>
</dbReference>
<evidence type="ECO:0000256" key="6">
    <source>
        <dbReference type="ARBA" id="ARBA00072506"/>
    </source>
</evidence>
<evidence type="ECO:0000256" key="7">
    <source>
        <dbReference type="SAM" id="MobiDB-lite"/>
    </source>
</evidence>
<feature type="region of interest" description="Disordered" evidence="7">
    <location>
        <begin position="362"/>
        <end position="407"/>
    </location>
</feature>
<evidence type="ECO:0000313" key="9">
    <source>
        <dbReference type="EMBL" id="ORY40567.1"/>
    </source>
</evidence>
<dbReference type="Pfam" id="PF01193">
    <property type="entry name" value="RNA_pol_L"/>
    <property type="match status" value="1"/>
</dbReference>
<dbReference type="InterPro" id="IPR036603">
    <property type="entry name" value="RBP11-like"/>
</dbReference>
<dbReference type="HAMAP" id="MF_00320">
    <property type="entry name" value="RNApol_arch_Rpo3"/>
    <property type="match status" value="1"/>
</dbReference>
<dbReference type="Gene3D" id="2.170.120.12">
    <property type="entry name" value="DNA-directed RNA polymerase, insert domain"/>
    <property type="match status" value="1"/>
</dbReference>
<dbReference type="CDD" id="cd07031">
    <property type="entry name" value="RNAP_II_RPB3"/>
    <property type="match status" value="1"/>
</dbReference>
<dbReference type="Gene3D" id="3.30.1360.10">
    <property type="entry name" value="RNA polymerase, RBP11-like subunit"/>
    <property type="match status" value="1"/>
</dbReference>
<dbReference type="InterPro" id="IPR011262">
    <property type="entry name" value="DNA-dir_RNA_pol_insert"/>
</dbReference>
<dbReference type="OrthoDB" id="270173at2759"/>
<dbReference type="InterPro" id="IPR022842">
    <property type="entry name" value="RNAP_Rpo3/Rpb3/RPAC1"/>
</dbReference>
<name>A0A1Y2C111_9BASI</name>
<dbReference type="FunCoup" id="A0A1Y2C111">
    <property type="interactions" value="525"/>
</dbReference>
<dbReference type="EMBL" id="MCGR01000141">
    <property type="protein sequence ID" value="ORY40567.1"/>
    <property type="molecule type" value="Genomic_DNA"/>
</dbReference>
<evidence type="ECO:0000259" key="8">
    <source>
        <dbReference type="SMART" id="SM00662"/>
    </source>
</evidence>
<dbReference type="SUPFAM" id="SSF55257">
    <property type="entry name" value="RBP11-like subunits of RNA polymerase"/>
    <property type="match status" value="1"/>
</dbReference>
<evidence type="ECO:0000256" key="3">
    <source>
        <dbReference type="ARBA" id="ARBA00023163"/>
    </source>
</evidence>
<dbReference type="SMART" id="SM00662">
    <property type="entry name" value="RPOLD"/>
    <property type="match status" value="1"/>
</dbReference>
<keyword evidence="3" id="KW-0804">Transcription</keyword>
<evidence type="ECO:0000256" key="5">
    <source>
        <dbReference type="ARBA" id="ARBA00025804"/>
    </source>
</evidence>